<dbReference type="AlphaFoldDB" id="A0A0A5HL56"/>
<dbReference type="EMBL" id="AVPG01000040">
    <property type="protein sequence ID" value="KGX84362.1"/>
    <property type="molecule type" value="Genomic_DNA"/>
</dbReference>
<organism evidence="1 2">
    <name type="scientific">Pontibacillus litoralis JSM 072002</name>
    <dbReference type="NCBI Taxonomy" id="1385512"/>
    <lineage>
        <taxon>Bacteria</taxon>
        <taxon>Bacillati</taxon>
        <taxon>Bacillota</taxon>
        <taxon>Bacilli</taxon>
        <taxon>Bacillales</taxon>
        <taxon>Bacillaceae</taxon>
        <taxon>Pontibacillus</taxon>
    </lineage>
</organism>
<evidence type="ECO:0000313" key="2">
    <source>
        <dbReference type="Proteomes" id="UP000030401"/>
    </source>
</evidence>
<dbReference type="Proteomes" id="UP000030401">
    <property type="component" value="Unassembled WGS sequence"/>
</dbReference>
<reference evidence="1 2" key="1">
    <citation type="submission" date="2013-08" db="EMBL/GenBank/DDBJ databases">
        <authorList>
            <person name="Huang J."/>
            <person name="Wang G."/>
        </authorList>
    </citation>
    <scope>NUCLEOTIDE SEQUENCE [LARGE SCALE GENOMIC DNA]</scope>
    <source>
        <strain evidence="1 2">JSM 072002</strain>
    </source>
</reference>
<accession>A0A0A5HL56</accession>
<comment type="caution">
    <text evidence="1">The sequence shown here is derived from an EMBL/GenBank/DDBJ whole genome shotgun (WGS) entry which is preliminary data.</text>
</comment>
<name>A0A0A5HL56_9BACI</name>
<feature type="non-terminal residue" evidence="1">
    <location>
        <position position="1"/>
    </location>
</feature>
<evidence type="ECO:0000313" key="1">
    <source>
        <dbReference type="EMBL" id="KGX84362.1"/>
    </source>
</evidence>
<gene>
    <name evidence="1" type="ORF">N784_13580</name>
</gene>
<sequence>FCHPRLLVMNQIKKSLANTSFEEREDLEQEIKLKIVEKLYTVEFSDTPVFGT</sequence>
<protein>
    <submittedName>
        <fullName evidence="1">Uncharacterized protein</fullName>
    </submittedName>
</protein>
<keyword evidence="2" id="KW-1185">Reference proteome</keyword>
<proteinExistence type="predicted"/>